<reference evidence="3" key="1">
    <citation type="journal article" date="2019" name="bioRxiv">
        <title>Genomics, evolutionary history and diagnostics of the Alternaria alternata species group including apple and Asian pear pathotypes.</title>
        <authorList>
            <person name="Armitage A.D."/>
            <person name="Cockerton H.M."/>
            <person name="Sreenivasaprasad S."/>
            <person name="Woodhall J.W."/>
            <person name="Lane C.R."/>
            <person name="Harrison R.J."/>
            <person name="Clarkson J.P."/>
        </authorList>
    </citation>
    <scope>NUCLEOTIDE SEQUENCE [LARGE SCALE GENOMIC DNA]</scope>
    <source>
        <strain evidence="3">FERA 1082</strain>
    </source>
</reference>
<evidence type="ECO:0000313" key="2">
    <source>
        <dbReference type="EMBL" id="RYN42206.1"/>
    </source>
</evidence>
<evidence type="ECO:0000313" key="3">
    <source>
        <dbReference type="Proteomes" id="UP000292402"/>
    </source>
</evidence>
<dbReference type="OrthoDB" id="3665401at2759"/>
<dbReference type="AlphaFoldDB" id="A0A4Q4M3X2"/>
<gene>
    <name evidence="2" type="ORF">AA0114_g10575</name>
</gene>
<dbReference type="InterPro" id="IPR001810">
    <property type="entry name" value="F-box_dom"/>
</dbReference>
<feature type="domain" description="F-box" evidence="1">
    <location>
        <begin position="30"/>
        <end position="75"/>
    </location>
</feature>
<dbReference type="PROSITE" id="PS50181">
    <property type="entry name" value="FBOX"/>
    <property type="match status" value="1"/>
</dbReference>
<comment type="caution">
    <text evidence="2">The sequence shown here is derived from an EMBL/GenBank/DDBJ whole genome shotgun (WGS) entry which is preliminary data.</text>
</comment>
<name>A0A4Q4M3X2_9PLEO</name>
<dbReference type="Proteomes" id="UP000292402">
    <property type="component" value="Unassembled WGS sequence"/>
</dbReference>
<dbReference type="EMBL" id="PDXA01000048">
    <property type="protein sequence ID" value="RYN42206.1"/>
    <property type="molecule type" value="Genomic_DNA"/>
</dbReference>
<protein>
    <recommendedName>
        <fullName evidence="1">F-box domain-containing protein</fullName>
    </recommendedName>
</protein>
<organism evidence="2 3">
    <name type="scientific">Alternaria tenuissima</name>
    <dbReference type="NCBI Taxonomy" id="119927"/>
    <lineage>
        <taxon>Eukaryota</taxon>
        <taxon>Fungi</taxon>
        <taxon>Dikarya</taxon>
        <taxon>Ascomycota</taxon>
        <taxon>Pezizomycotina</taxon>
        <taxon>Dothideomycetes</taxon>
        <taxon>Pleosporomycetidae</taxon>
        <taxon>Pleosporales</taxon>
        <taxon>Pleosporineae</taxon>
        <taxon>Pleosporaceae</taxon>
        <taxon>Alternaria</taxon>
        <taxon>Alternaria sect. Alternaria</taxon>
        <taxon>Alternaria alternata complex</taxon>
    </lineage>
</organism>
<evidence type="ECO:0000259" key="1">
    <source>
        <dbReference type="PROSITE" id="PS50181"/>
    </source>
</evidence>
<accession>A0A4Q4M3X2</accession>
<proteinExistence type="predicted"/>
<sequence>MRVIDMEELMAFIREDLGSMLKDKHDVYSPGSLESLPCELIVMIAEYLSKKDLLTLRSLGNRNISRGIDDRFVKVCFSRRRCRTTMASVARLEALSCTRLAERIRTLEVYTIFDCQPSRFGDLATGKPCAKAAISTSEVPWMFGRIFQRLTNLKNFLFRAPPGLWGMCDEELTNELPLFGFSEAHPHLRFGPRYHFGLHGPRHDHVIDTYSMVSLGYALISSLQHTRQQLDSFEILGFADSKWQSKLTSSPLLLYSMRRVCALRALTCLKLQLDMLALENESMTSLVLMIESNANLKSLHLSARPSSCQRWLSRSENWAPLLRLLGSSPPFRLRSLELDGLVTSTSAPTLARIINVHSSSIRRVVLKHTNFHYPNTLREFFTACANSGIHYYRSESLLFHETSMLVGTSLSFRVFEDKEDELHRDWSGEEDLDQCDLLDTTCQDWVEVRFPSGRDILVYDNENGQNGDDWMYRAFMAGVSMIKDGALIDS</sequence>